<keyword evidence="16" id="KW-1185">Reference proteome</keyword>
<feature type="transmembrane region" description="Helical" evidence="12">
    <location>
        <begin position="53"/>
        <end position="74"/>
    </location>
</feature>
<keyword evidence="5" id="KW-0597">Phosphoprotein</keyword>
<dbReference type="SMART" id="SM00387">
    <property type="entry name" value="HATPase_c"/>
    <property type="match status" value="1"/>
</dbReference>
<evidence type="ECO:0000256" key="4">
    <source>
        <dbReference type="ARBA" id="ARBA00022475"/>
    </source>
</evidence>
<evidence type="ECO:0000313" key="16">
    <source>
        <dbReference type="Proteomes" id="UP001174205"/>
    </source>
</evidence>
<dbReference type="Gene3D" id="1.10.287.130">
    <property type="match status" value="1"/>
</dbReference>
<evidence type="ECO:0000256" key="9">
    <source>
        <dbReference type="ARBA" id="ARBA00022840"/>
    </source>
</evidence>
<gene>
    <name evidence="15" type="ORF">P5G61_19885</name>
</gene>
<evidence type="ECO:0000313" key="15">
    <source>
        <dbReference type="EMBL" id="MDN4603512.1"/>
    </source>
</evidence>
<accession>A0ABT8JG75</accession>
<feature type="domain" description="Histidine kinase" evidence="13">
    <location>
        <begin position="145"/>
        <end position="360"/>
    </location>
</feature>
<dbReference type="Proteomes" id="UP001174205">
    <property type="component" value="Unassembled WGS sequence"/>
</dbReference>
<dbReference type="RefSeq" id="WP_301248111.1">
    <property type="nucleotide sequence ID" value="NZ_JAROCD010000009.1"/>
</dbReference>
<dbReference type="InterPro" id="IPR004358">
    <property type="entry name" value="Sig_transdc_His_kin-like_C"/>
</dbReference>
<sequence length="363" mass="40510">MKKEGAANRAEMDRFIRRAISFLVLFSVSLCAGYVLMQWIYMVTGKPPDLITHILTAIVGLTLMPLGGYVWAWIRGGEGKDRRYIFNKQRTELLEAISRIAKGDFNVSVKLDIEQGPYQEVVDSLNSMARELGSVEQMRQDFISNVSHEIQSPLASISGYASLLKNKTVNPEQVVLYADIIETESKRLSKLSGNLLRLSALESDYTSMEKKAYRLDRQLENILLMLEPQWAEKQIQLDVSLPATIITGNEDLLSQVWINLIHNAIKFTPEEGIIGVKLACDQDEAVCTITDNGVGISPEDQLRMFERFFKADKARSRSQGGNGLGLSLVQKIVNMHSGQVTAQSELGHGSEFVVSLPLITEKS</sequence>
<evidence type="ECO:0000256" key="11">
    <source>
        <dbReference type="ARBA" id="ARBA00023136"/>
    </source>
</evidence>
<dbReference type="PANTHER" id="PTHR43711">
    <property type="entry name" value="TWO-COMPONENT HISTIDINE KINASE"/>
    <property type="match status" value="1"/>
</dbReference>
<dbReference type="InterPro" id="IPR050736">
    <property type="entry name" value="Sensor_HK_Regulatory"/>
</dbReference>
<dbReference type="SUPFAM" id="SSF55874">
    <property type="entry name" value="ATPase domain of HSP90 chaperone/DNA topoisomerase II/histidine kinase"/>
    <property type="match status" value="1"/>
</dbReference>
<dbReference type="GO" id="GO:0016301">
    <property type="term" value="F:kinase activity"/>
    <property type="evidence" value="ECO:0007669"/>
    <property type="project" value="UniProtKB-KW"/>
</dbReference>
<dbReference type="CDD" id="cd06225">
    <property type="entry name" value="HAMP"/>
    <property type="match status" value="1"/>
</dbReference>
<dbReference type="CDD" id="cd00075">
    <property type="entry name" value="HATPase"/>
    <property type="match status" value="1"/>
</dbReference>
<keyword evidence="8 15" id="KW-0418">Kinase</keyword>
<dbReference type="PANTHER" id="PTHR43711:SF1">
    <property type="entry name" value="HISTIDINE KINASE 1"/>
    <property type="match status" value="1"/>
</dbReference>
<evidence type="ECO:0000259" key="14">
    <source>
        <dbReference type="PROSITE" id="PS50885"/>
    </source>
</evidence>
<dbReference type="InterPro" id="IPR003661">
    <property type="entry name" value="HisK_dim/P_dom"/>
</dbReference>
<comment type="subcellular location">
    <subcellularLocation>
        <location evidence="2">Cell membrane</location>
        <topology evidence="2">Multi-pass membrane protein</topology>
    </subcellularLocation>
</comment>
<dbReference type="InterPro" id="IPR005467">
    <property type="entry name" value="His_kinase_dom"/>
</dbReference>
<evidence type="ECO:0000256" key="6">
    <source>
        <dbReference type="ARBA" id="ARBA00022679"/>
    </source>
</evidence>
<dbReference type="Pfam" id="PF02518">
    <property type="entry name" value="HATPase_c"/>
    <property type="match status" value="1"/>
</dbReference>
<name>A0ABT8JG75_9BACL</name>
<evidence type="ECO:0000256" key="8">
    <source>
        <dbReference type="ARBA" id="ARBA00022777"/>
    </source>
</evidence>
<keyword evidence="10" id="KW-0902">Two-component regulatory system</keyword>
<evidence type="ECO:0000259" key="13">
    <source>
        <dbReference type="PROSITE" id="PS50109"/>
    </source>
</evidence>
<evidence type="ECO:0000256" key="5">
    <source>
        <dbReference type="ARBA" id="ARBA00022553"/>
    </source>
</evidence>
<dbReference type="EMBL" id="JAROCD010000009">
    <property type="protein sequence ID" value="MDN4603512.1"/>
    <property type="molecule type" value="Genomic_DNA"/>
</dbReference>
<comment type="catalytic activity">
    <reaction evidence="1">
        <text>ATP + protein L-histidine = ADP + protein N-phospho-L-histidine.</text>
        <dbReference type="EC" id="2.7.13.3"/>
    </reaction>
</comment>
<dbReference type="InterPro" id="IPR036097">
    <property type="entry name" value="HisK_dim/P_sf"/>
</dbReference>
<dbReference type="PROSITE" id="PS50885">
    <property type="entry name" value="HAMP"/>
    <property type="match status" value="1"/>
</dbReference>
<dbReference type="Pfam" id="PF00512">
    <property type="entry name" value="HisKA"/>
    <property type="match status" value="1"/>
</dbReference>
<dbReference type="InterPro" id="IPR036890">
    <property type="entry name" value="HATPase_C_sf"/>
</dbReference>
<protein>
    <recommendedName>
        <fullName evidence="3">histidine kinase</fullName>
        <ecNumber evidence="3">2.7.13.3</ecNumber>
    </recommendedName>
</protein>
<keyword evidence="4" id="KW-1003">Cell membrane</keyword>
<proteinExistence type="predicted"/>
<organism evidence="15 16">
    <name type="scientific">Paenibacillus vandeheii</name>
    <dbReference type="NCBI Taxonomy" id="3035917"/>
    <lineage>
        <taxon>Bacteria</taxon>
        <taxon>Bacillati</taxon>
        <taxon>Bacillota</taxon>
        <taxon>Bacilli</taxon>
        <taxon>Bacillales</taxon>
        <taxon>Paenibacillaceae</taxon>
        <taxon>Paenibacillus</taxon>
    </lineage>
</organism>
<evidence type="ECO:0000256" key="10">
    <source>
        <dbReference type="ARBA" id="ARBA00023012"/>
    </source>
</evidence>
<evidence type="ECO:0000256" key="2">
    <source>
        <dbReference type="ARBA" id="ARBA00004651"/>
    </source>
</evidence>
<evidence type="ECO:0000256" key="7">
    <source>
        <dbReference type="ARBA" id="ARBA00022741"/>
    </source>
</evidence>
<evidence type="ECO:0000256" key="3">
    <source>
        <dbReference type="ARBA" id="ARBA00012438"/>
    </source>
</evidence>
<dbReference type="PROSITE" id="PS50109">
    <property type="entry name" value="HIS_KIN"/>
    <property type="match status" value="1"/>
</dbReference>
<dbReference type="SMART" id="SM00388">
    <property type="entry name" value="HisKA"/>
    <property type="match status" value="1"/>
</dbReference>
<keyword evidence="12" id="KW-0812">Transmembrane</keyword>
<dbReference type="EC" id="2.7.13.3" evidence="3"/>
<dbReference type="CDD" id="cd00082">
    <property type="entry name" value="HisKA"/>
    <property type="match status" value="1"/>
</dbReference>
<keyword evidence="6" id="KW-0808">Transferase</keyword>
<feature type="transmembrane region" description="Helical" evidence="12">
    <location>
        <begin position="20"/>
        <end position="41"/>
    </location>
</feature>
<keyword evidence="12" id="KW-1133">Transmembrane helix</keyword>
<dbReference type="SUPFAM" id="SSF47384">
    <property type="entry name" value="Homodimeric domain of signal transducing histidine kinase"/>
    <property type="match status" value="1"/>
</dbReference>
<dbReference type="PRINTS" id="PR00344">
    <property type="entry name" value="BCTRLSENSOR"/>
</dbReference>
<keyword evidence="7" id="KW-0547">Nucleotide-binding</keyword>
<keyword evidence="9" id="KW-0067">ATP-binding</keyword>
<evidence type="ECO:0000256" key="12">
    <source>
        <dbReference type="SAM" id="Phobius"/>
    </source>
</evidence>
<reference evidence="15" key="1">
    <citation type="submission" date="2023-03" db="EMBL/GenBank/DDBJ databases">
        <title>MT1 and MT2 Draft Genomes of Novel Species.</title>
        <authorList>
            <person name="Venkateswaran K."/>
        </authorList>
    </citation>
    <scope>NUCLEOTIDE SEQUENCE</scope>
    <source>
        <strain evidence="15">F6_3S_P_1C</strain>
    </source>
</reference>
<feature type="domain" description="HAMP" evidence="14">
    <location>
        <begin position="91"/>
        <end position="137"/>
    </location>
</feature>
<dbReference type="Gene3D" id="3.30.565.10">
    <property type="entry name" value="Histidine kinase-like ATPase, C-terminal domain"/>
    <property type="match status" value="1"/>
</dbReference>
<evidence type="ECO:0000256" key="1">
    <source>
        <dbReference type="ARBA" id="ARBA00000085"/>
    </source>
</evidence>
<dbReference type="InterPro" id="IPR003660">
    <property type="entry name" value="HAMP_dom"/>
</dbReference>
<comment type="caution">
    <text evidence="15">The sequence shown here is derived from an EMBL/GenBank/DDBJ whole genome shotgun (WGS) entry which is preliminary data.</text>
</comment>
<dbReference type="InterPro" id="IPR003594">
    <property type="entry name" value="HATPase_dom"/>
</dbReference>
<keyword evidence="11 12" id="KW-0472">Membrane</keyword>